<accession>A0AAE9HSK0</accession>
<dbReference type="AlphaFoldDB" id="A0AAE9HSK0"/>
<organism evidence="1 2">
    <name type="scientific">Conchiformibius steedae DSM 2580</name>
    <dbReference type="NCBI Taxonomy" id="1121352"/>
    <lineage>
        <taxon>Bacteria</taxon>
        <taxon>Pseudomonadati</taxon>
        <taxon>Pseudomonadota</taxon>
        <taxon>Betaproteobacteria</taxon>
        <taxon>Neisseriales</taxon>
        <taxon>Neisseriaceae</taxon>
        <taxon>Conchiformibius</taxon>
    </lineage>
</organism>
<dbReference type="EMBL" id="CP097501">
    <property type="protein sequence ID" value="URD66868.1"/>
    <property type="molecule type" value="Genomic_DNA"/>
</dbReference>
<evidence type="ECO:0008006" key="3">
    <source>
        <dbReference type="Google" id="ProtNLM"/>
    </source>
</evidence>
<dbReference type="InterPro" id="IPR037883">
    <property type="entry name" value="Knr4/Smi1-like_sf"/>
</dbReference>
<evidence type="ECO:0000313" key="2">
    <source>
        <dbReference type="Proteomes" id="UP001056819"/>
    </source>
</evidence>
<dbReference type="Proteomes" id="UP001056819">
    <property type="component" value="Chromosome"/>
</dbReference>
<sequence length="191" mass="23002">MTTLLETLLAIRPKHNDFTRPELIQGYNETEIQEIEQRYNLSVQGQFREFLMTMGKCSGGVLLGQNLTIFNPNYQPTSQSFGIENQQYWYEHEDLFNFFQKENINPIQEQLLYLDNRNEHISFYFLFTNRNENIVYEYDSNLDEIKLNEYGTLFDYLIWCRKDMIAQSKRWMQIFNANPNRFKELTTGRLL</sequence>
<evidence type="ECO:0000313" key="1">
    <source>
        <dbReference type="EMBL" id="URD66868.1"/>
    </source>
</evidence>
<proteinExistence type="predicted"/>
<dbReference type="SUPFAM" id="SSF160631">
    <property type="entry name" value="SMI1/KNR4-like"/>
    <property type="match status" value="1"/>
</dbReference>
<name>A0AAE9HSK0_9NEIS</name>
<dbReference type="Gene3D" id="3.40.1580.10">
    <property type="entry name" value="SMI1/KNR4-like"/>
    <property type="match status" value="1"/>
</dbReference>
<protein>
    <recommendedName>
        <fullName evidence="3">SMI1/KNR4 family protein</fullName>
    </recommendedName>
</protein>
<gene>
    <name evidence="1" type="ORF">LNQ82_06505</name>
</gene>
<reference evidence="1" key="1">
    <citation type="submission" date="2022-05" db="EMBL/GenBank/DDBJ databases">
        <title>Alysiella filiformis genome sequencing.</title>
        <authorList>
            <person name="Viehboeck T."/>
        </authorList>
    </citation>
    <scope>NUCLEOTIDE SEQUENCE</scope>
    <source>
        <strain evidence="1">DSM 2580</strain>
    </source>
</reference>
<dbReference type="RefSeq" id="WP_156932326.1">
    <property type="nucleotide sequence ID" value="NZ_CP097501.1"/>
</dbReference>